<comment type="caution">
    <text evidence="1">The sequence shown here is derived from an EMBL/GenBank/DDBJ whole genome shotgun (WGS) entry which is preliminary data.</text>
</comment>
<reference evidence="1" key="1">
    <citation type="submission" date="2019-08" db="EMBL/GenBank/DDBJ databases">
        <authorList>
            <person name="Kucharzyk K."/>
            <person name="Murdoch R.W."/>
            <person name="Higgins S."/>
            <person name="Loffler F."/>
        </authorList>
    </citation>
    <scope>NUCLEOTIDE SEQUENCE</scope>
</reference>
<evidence type="ECO:0000313" key="1">
    <source>
        <dbReference type="EMBL" id="MPM33186.1"/>
    </source>
</evidence>
<sequence>MSRLITAAERLEKARQLMQTARDLPIPEGMAWADFSYAAEIKDLMRQGRELIKFIPYTSGLTAETKEEAKLVAQEIDRTEKELLHRG</sequence>
<dbReference type="AlphaFoldDB" id="A0A644YXB7"/>
<protein>
    <submittedName>
        <fullName evidence="1">Uncharacterized protein</fullName>
    </submittedName>
</protein>
<gene>
    <name evidence="1" type="ORF">SDC9_79755</name>
</gene>
<accession>A0A644YXB7</accession>
<name>A0A644YXB7_9ZZZZ</name>
<organism evidence="1">
    <name type="scientific">bioreactor metagenome</name>
    <dbReference type="NCBI Taxonomy" id="1076179"/>
    <lineage>
        <taxon>unclassified sequences</taxon>
        <taxon>metagenomes</taxon>
        <taxon>ecological metagenomes</taxon>
    </lineage>
</organism>
<dbReference type="EMBL" id="VSSQ01006582">
    <property type="protein sequence ID" value="MPM33186.1"/>
    <property type="molecule type" value="Genomic_DNA"/>
</dbReference>
<proteinExistence type="predicted"/>